<dbReference type="Gramene" id="ERN03578">
    <property type="protein sequence ID" value="ERN03578"/>
    <property type="gene ID" value="AMTR_s00042p00119240"/>
</dbReference>
<dbReference type="AlphaFoldDB" id="W1P6M5"/>
<dbReference type="eggNOG" id="ENOG502R8RK">
    <property type="taxonomic scope" value="Eukaryota"/>
</dbReference>
<evidence type="ECO:0000313" key="1">
    <source>
        <dbReference type="EMBL" id="ERN03578.1"/>
    </source>
</evidence>
<reference evidence="2" key="1">
    <citation type="journal article" date="2013" name="Science">
        <title>The Amborella genome and the evolution of flowering plants.</title>
        <authorList>
            <consortium name="Amborella Genome Project"/>
        </authorList>
    </citation>
    <scope>NUCLEOTIDE SEQUENCE [LARGE SCALE GENOMIC DNA]</scope>
</reference>
<name>W1P6M5_AMBTC</name>
<dbReference type="HOGENOM" id="CLU_1654514_0_0_1"/>
<organism evidence="1 2">
    <name type="scientific">Amborella trichopoda</name>
    <dbReference type="NCBI Taxonomy" id="13333"/>
    <lineage>
        <taxon>Eukaryota</taxon>
        <taxon>Viridiplantae</taxon>
        <taxon>Streptophyta</taxon>
        <taxon>Embryophyta</taxon>
        <taxon>Tracheophyta</taxon>
        <taxon>Spermatophyta</taxon>
        <taxon>Magnoliopsida</taxon>
        <taxon>Amborellales</taxon>
        <taxon>Amborellaceae</taxon>
        <taxon>Amborella</taxon>
    </lineage>
</organism>
<gene>
    <name evidence="1" type="ORF">AMTR_s00042p00119240</name>
</gene>
<proteinExistence type="predicted"/>
<protein>
    <recommendedName>
        <fullName evidence="3">Retrotransposon gag domain-containing protein</fullName>
    </recommendedName>
</protein>
<dbReference type="EMBL" id="KI394353">
    <property type="protein sequence ID" value="ERN03578.1"/>
    <property type="molecule type" value="Genomic_DNA"/>
</dbReference>
<evidence type="ECO:0008006" key="3">
    <source>
        <dbReference type="Google" id="ProtNLM"/>
    </source>
</evidence>
<dbReference type="Proteomes" id="UP000017836">
    <property type="component" value="Unassembled WGS sequence"/>
</dbReference>
<sequence length="160" mass="18373">MVNEAPNTRAAPMEERMREVQVSQEEFRKVSNQLRETTTRQGEMLERILRRLDEMRPHNRDREGSNGLTNAFVVGGGNPGDVGTAHTYGHTGGIQTRTMKLNFPKFDGKNPSEWLFKAKQYFSYHQVSHEQWLTITSFNVEGDSCIMLDINENQLWLQGA</sequence>
<accession>W1P6M5</accession>
<keyword evidence="2" id="KW-1185">Reference proteome</keyword>
<evidence type="ECO:0000313" key="2">
    <source>
        <dbReference type="Proteomes" id="UP000017836"/>
    </source>
</evidence>